<dbReference type="STRING" id="363754.RHSP_83047"/>
<dbReference type="Proteomes" id="UP000012429">
    <property type="component" value="Unassembled WGS sequence"/>
</dbReference>
<protein>
    <submittedName>
        <fullName evidence="1">Uncharacterized protein</fullName>
    </submittedName>
</protein>
<keyword evidence="2" id="KW-1185">Reference proteome</keyword>
<organism evidence="1 2">
    <name type="scientific">Rhizobium freirei PRF 81</name>
    <dbReference type="NCBI Taxonomy" id="363754"/>
    <lineage>
        <taxon>Bacteria</taxon>
        <taxon>Pseudomonadati</taxon>
        <taxon>Pseudomonadota</taxon>
        <taxon>Alphaproteobacteria</taxon>
        <taxon>Hyphomicrobiales</taxon>
        <taxon>Rhizobiaceae</taxon>
        <taxon>Rhizobium/Agrobacterium group</taxon>
        <taxon>Rhizobium</taxon>
    </lineage>
</organism>
<dbReference type="EMBL" id="AQHN01000055">
    <property type="protein sequence ID" value="ENN87892.1"/>
    <property type="molecule type" value="Genomic_DNA"/>
</dbReference>
<sequence>MDQISALSSMSNIGRRFKRKGVTVALFPGFRGYVFDVDFERRHGGRGGSQPAIHASIRRTSSRMLPRTLESICEALDSASEENQDFSL</sequence>
<gene>
    <name evidence="1" type="ORF">RHSP_83047</name>
</gene>
<comment type="caution">
    <text evidence="1">The sequence shown here is derived from an EMBL/GenBank/DDBJ whole genome shotgun (WGS) entry which is preliminary data.</text>
</comment>
<evidence type="ECO:0000313" key="2">
    <source>
        <dbReference type="Proteomes" id="UP000012429"/>
    </source>
</evidence>
<name>N6VA02_9HYPH</name>
<dbReference type="PATRIC" id="fig|363754.4.peg.2345"/>
<accession>N6VA02</accession>
<dbReference type="AlphaFoldDB" id="N6VA02"/>
<evidence type="ECO:0000313" key="1">
    <source>
        <dbReference type="EMBL" id="ENN87892.1"/>
    </source>
</evidence>
<reference evidence="1 2" key="1">
    <citation type="journal article" date="2012" name="BMC Genomics">
        <title>Genomic basis of broad host range and environmental adaptability of Rhizobium tropici CIAT 899 and Rhizobium sp. PRF 81 which are used in inoculants for common bean (Phaseolus vulgaris L.).</title>
        <authorList>
            <person name="Ormeno-Orrillo E."/>
            <person name="Menna P."/>
            <person name="Almeida L.G."/>
            <person name="Ollero F.J."/>
            <person name="Nicolas M.F."/>
            <person name="Pains Rodrigues E."/>
            <person name="Shigueyoshi Nakatani A."/>
            <person name="Silva Batista J.S."/>
            <person name="Oliveira Chueire L.M."/>
            <person name="Souza R.C."/>
            <person name="Ribeiro Vasconcelos A.T."/>
            <person name="Megias M."/>
            <person name="Hungria M."/>
            <person name="Martinez-Romero E."/>
        </authorList>
    </citation>
    <scope>NUCLEOTIDE SEQUENCE [LARGE SCALE GENOMIC DNA]</scope>
    <source>
        <strain evidence="1 2">PRF 81</strain>
    </source>
</reference>
<proteinExistence type="predicted"/>